<dbReference type="CDD" id="cd07989">
    <property type="entry name" value="LPLAT_AGPAT-like"/>
    <property type="match status" value="1"/>
</dbReference>
<dbReference type="GO" id="GO:0016746">
    <property type="term" value="F:acyltransferase activity"/>
    <property type="evidence" value="ECO:0007669"/>
    <property type="project" value="UniProtKB-KW"/>
</dbReference>
<dbReference type="PANTHER" id="PTHR10434:SF11">
    <property type="entry name" value="1-ACYL-SN-GLYCEROL-3-PHOSPHATE ACYLTRANSFERASE"/>
    <property type="match status" value="1"/>
</dbReference>
<keyword evidence="3 6" id="KW-0012">Acyltransferase</keyword>
<feature type="domain" description="Phospholipid/glycerol acyltransferase" evidence="5">
    <location>
        <begin position="34"/>
        <end position="201"/>
    </location>
</feature>
<evidence type="ECO:0000256" key="2">
    <source>
        <dbReference type="ARBA" id="ARBA00022679"/>
    </source>
</evidence>
<name>A0ABU8X685_9BURK</name>
<protein>
    <submittedName>
        <fullName evidence="6">Lysophospholipid acyltransferase family protein</fullName>
    </submittedName>
</protein>
<evidence type="ECO:0000313" key="7">
    <source>
        <dbReference type="Proteomes" id="UP001367030"/>
    </source>
</evidence>
<comment type="pathway">
    <text evidence="1">Lipid metabolism.</text>
</comment>
<dbReference type="RefSeq" id="WP_340334727.1">
    <property type="nucleotide sequence ID" value="NZ_JBBKZS010000003.1"/>
</dbReference>
<dbReference type="SUPFAM" id="SSF69593">
    <property type="entry name" value="Glycerol-3-phosphate (1)-acyltransferase"/>
    <property type="match status" value="2"/>
</dbReference>
<dbReference type="InterPro" id="IPR002123">
    <property type="entry name" value="Plipid/glycerol_acylTrfase"/>
</dbReference>
<evidence type="ECO:0000259" key="5">
    <source>
        <dbReference type="SMART" id="SM00563"/>
    </source>
</evidence>
<evidence type="ECO:0000313" key="6">
    <source>
        <dbReference type="EMBL" id="MEJ8854629.1"/>
    </source>
</evidence>
<dbReference type="Pfam" id="PF01553">
    <property type="entry name" value="Acyltransferase"/>
    <property type="match status" value="1"/>
</dbReference>
<dbReference type="EMBL" id="JBBKZS010000003">
    <property type="protein sequence ID" value="MEJ8854629.1"/>
    <property type="molecule type" value="Genomic_DNA"/>
</dbReference>
<evidence type="ECO:0000256" key="3">
    <source>
        <dbReference type="ARBA" id="ARBA00023315"/>
    </source>
</evidence>
<dbReference type="PANTHER" id="PTHR10434">
    <property type="entry name" value="1-ACYL-SN-GLYCEROL-3-PHOSPHATE ACYLTRANSFERASE"/>
    <property type="match status" value="1"/>
</dbReference>
<accession>A0ABU8X685</accession>
<dbReference type="Proteomes" id="UP001367030">
    <property type="component" value="Unassembled WGS sequence"/>
</dbReference>
<feature type="compositionally biased region" description="Pro residues" evidence="4">
    <location>
        <begin position="122"/>
        <end position="131"/>
    </location>
</feature>
<keyword evidence="2" id="KW-0808">Transferase</keyword>
<reference evidence="6 7" key="1">
    <citation type="submission" date="2024-03" db="EMBL/GenBank/DDBJ databases">
        <title>Novel species of the genus Variovorax.</title>
        <authorList>
            <person name="Liu Q."/>
            <person name="Xin Y.-H."/>
        </authorList>
    </citation>
    <scope>NUCLEOTIDE SEQUENCE [LARGE SCALE GENOMIC DNA]</scope>
    <source>
        <strain evidence="6 7">KACC 18901</strain>
    </source>
</reference>
<dbReference type="SMART" id="SM00563">
    <property type="entry name" value="PlsC"/>
    <property type="match status" value="1"/>
</dbReference>
<keyword evidence="7" id="KW-1185">Reference proteome</keyword>
<comment type="caution">
    <text evidence="6">The sequence shown here is derived from an EMBL/GenBank/DDBJ whole genome shotgun (WGS) entry which is preliminary data.</text>
</comment>
<organism evidence="6 7">
    <name type="scientific">Variovorax robiniae</name>
    <dbReference type="NCBI Taxonomy" id="1836199"/>
    <lineage>
        <taxon>Bacteria</taxon>
        <taxon>Pseudomonadati</taxon>
        <taxon>Pseudomonadota</taxon>
        <taxon>Betaproteobacteria</taxon>
        <taxon>Burkholderiales</taxon>
        <taxon>Comamonadaceae</taxon>
        <taxon>Variovorax</taxon>
    </lineage>
</organism>
<feature type="region of interest" description="Disordered" evidence="4">
    <location>
        <begin position="122"/>
        <end position="143"/>
    </location>
</feature>
<proteinExistence type="predicted"/>
<evidence type="ECO:0000256" key="1">
    <source>
        <dbReference type="ARBA" id="ARBA00005189"/>
    </source>
</evidence>
<evidence type="ECO:0000256" key="4">
    <source>
        <dbReference type="SAM" id="MobiDB-lite"/>
    </source>
</evidence>
<gene>
    <name evidence="6" type="ORF">WKW79_08615</name>
</gene>
<sequence>MLAKIVGWILLGVVRLLTGSQARWYGCPPKAEQRIYFANHQSHADIVMIWAALPEELRVITRPIAAKDYWANTPVKRWITTEVFHAVYVDRGQAAAPPAPPPPPPERVEPSMEPVGAIQLPLVPPEEPAPQPEAAAPAAPLDSSDPLTPLVDALKSGDSIIIFPEGTRGNTGEPQKFKSGLYALAKMFPEVVLVPAWIDNIQRVMPKGEVVPVPILCSVTFGAPIQVEEGEQRRPFLERARAAVLALRDV</sequence>